<protein>
    <submittedName>
        <fullName evidence="1">Uncharacterized protein</fullName>
    </submittedName>
</protein>
<evidence type="ECO:0000313" key="1">
    <source>
        <dbReference type="EMBL" id="KAJ8733296.1"/>
    </source>
</evidence>
<organism evidence="1 2">
    <name type="scientific">Mythimna loreyi</name>
    <dbReference type="NCBI Taxonomy" id="667449"/>
    <lineage>
        <taxon>Eukaryota</taxon>
        <taxon>Metazoa</taxon>
        <taxon>Ecdysozoa</taxon>
        <taxon>Arthropoda</taxon>
        <taxon>Hexapoda</taxon>
        <taxon>Insecta</taxon>
        <taxon>Pterygota</taxon>
        <taxon>Neoptera</taxon>
        <taxon>Endopterygota</taxon>
        <taxon>Lepidoptera</taxon>
        <taxon>Glossata</taxon>
        <taxon>Ditrysia</taxon>
        <taxon>Noctuoidea</taxon>
        <taxon>Noctuidae</taxon>
        <taxon>Noctuinae</taxon>
        <taxon>Hadenini</taxon>
        <taxon>Mythimna</taxon>
    </lineage>
</organism>
<keyword evidence="2" id="KW-1185">Reference proteome</keyword>
<gene>
    <name evidence="1" type="ORF">PYW08_001594</name>
</gene>
<accession>A0ACC2R4G0</accession>
<name>A0ACC2R4G0_9NEOP</name>
<comment type="caution">
    <text evidence="1">The sequence shown here is derived from an EMBL/GenBank/DDBJ whole genome shotgun (WGS) entry which is preliminary data.</text>
</comment>
<dbReference type="Proteomes" id="UP001231649">
    <property type="component" value="Chromosome 11"/>
</dbReference>
<dbReference type="EMBL" id="CM056787">
    <property type="protein sequence ID" value="KAJ8733296.1"/>
    <property type="molecule type" value="Genomic_DNA"/>
</dbReference>
<sequence length="155" mass="18206">MKTSIISRVKTTFTCGRCSMMYLDYKHLLEHLYWRHGTESVWCKECSVKRWLYAPHECHVLPIYEILEDDPLPSEDSPDQFERETDFCFCKKFVPDAPMIGCDGPNCQIQWYHFSCVGVITPPEGNWFCPTCDKTQQINQVIPTSKITFHYTHNN</sequence>
<reference evidence="1" key="1">
    <citation type="submission" date="2023-03" db="EMBL/GenBank/DDBJ databases">
        <title>Chromosome-level genomes of two armyworms, Mythimna separata and Mythimna loreyi, provide insights into the biosynthesis and reception of sex pheromones.</title>
        <authorList>
            <person name="Zhao H."/>
        </authorList>
    </citation>
    <scope>NUCLEOTIDE SEQUENCE</scope>
    <source>
        <strain evidence="1">BeijingLab</strain>
    </source>
</reference>
<proteinExistence type="predicted"/>
<evidence type="ECO:0000313" key="2">
    <source>
        <dbReference type="Proteomes" id="UP001231649"/>
    </source>
</evidence>